<gene>
    <name evidence="3" type="ORF">Rhal01_00550</name>
</gene>
<organism evidence="3 4">
    <name type="scientific">Rubritalea halochordaticola</name>
    <dbReference type="NCBI Taxonomy" id="714537"/>
    <lineage>
        <taxon>Bacteria</taxon>
        <taxon>Pseudomonadati</taxon>
        <taxon>Verrucomicrobiota</taxon>
        <taxon>Verrucomicrobiia</taxon>
        <taxon>Verrucomicrobiales</taxon>
        <taxon>Rubritaleaceae</taxon>
        <taxon>Rubritalea</taxon>
    </lineage>
</organism>
<dbReference type="Proteomes" id="UP001424741">
    <property type="component" value="Unassembled WGS sequence"/>
</dbReference>
<dbReference type="InterPro" id="IPR050807">
    <property type="entry name" value="TransReg_Diox_bact_type"/>
</dbReference>
<dbReference type="EMBL" id="BAABRL010000002">
    <property type="protein sequence ID" value="GAA5494389.1"/>
    <property type="molecule type" value="Genomic_DNA"/>
</dbReference>
<feature type="domain" description="HTH cro/C1-type" evidence="2">
    <location>
        <begin position="11"/>
        <end position="65"/>
    </location>
</feature>
<dbReference type="SUPFAM" id="SSF51182">
    <property type="entry name" value="RmlC-like cupins"/>
    <property type="match status" value="1"/>
</dbReference>
<evidence type="ECO:0000313" key="4">
    <source>
        <dbReference type="Proteomes" id="UP001424741"/>
    </source>
</evidence>
<dbReference type="Pfam" id="PF07883">
    <property type="entry name" value="Cupin_2"/>
    <property type="match status" value="1"/>
</dbReference>
<dbReference type="PANTHER" id="PTHR46797:SF1">
    <property type="entry name" value="METHYLPHOSPHONATE SYNTHASE"/>
    <property type="match status" value="1"/>
</dbReference>
<evidence type="ECO:0000259" key="2">
    <source>
        <dbReference type="PROSITE" id="PS50943"/>
    </source>
</evidence>
<dbReference type="Gene3D" id="2.60.120.10">
    <property type="entry name" value="Jelly Rolls"/>
    <property type="match status" value="1"/>
</dbReference>
<comment type="caution">
    <text evidence="3">The sequence shown here is derived from an EMBL/GenBank/DDBJ whole genome shotgun (WGS) entry which is preliminary data.</text>
</comment>
<name>A0ABP9UYG3_9BACT</name>
<dbReference type="RefSeq" id="WP_346187370.1">
    <property type="nucleotide sequence ID" value="NZ_BAABRL010000002.1"/>
</dbReference>
<dbReference type="InterPro" id="IPR011051">
    <property type="entry name" value="RmlC_Cupin_sf"/>
</dbReference>
<reference evidence="3 4" key="1">
    <citation type="submission" date="2024-02" db="EMBL/GenBank/DDBJ databases">
        <title>Rubritalea halochordaticola NBRC 107102.</title>
        <authorList>
            <person name="Ichikawa N."/>
            <person name="Katano-Makiyama Y."/>
            <person name="Hidaka K."/>
        </authorList>
    </citation>
    <scope>NUCLEOTIDE SEQUENCE [LARGE SCALE GENOMIC DNA]</scope>
    <source>
        <strain evidence="3 4">NBRC 107102</strain>
    </source>
</reference>
<dbReference type="InterPro" id="IPR014710">
    <property type="entry name" value="RmlC-like_jellyroll"/>
</dbReference>
<proteinExistence type="predicted"/>
<dbReference type="InterPro" id="IPR001387">
    <property type="entry name" value="Cro/C1-type_HTH"/>
</dbReference>
<dbReference type="CDD" id="cd00093">
    <property type="entry name" value="HTH_XRE"/>
    <property type="match status" value="1"/>
</dbReference>
<dbReference type="InterPro" id="IPR013096">
    <property type="entry name" value="Cupin_2"/>
</dbReference>
<dbReference type="PANTHER" id="PTHR46797">
    <property type="entry name" value="HTH-TYPE TRANSCRIPTIONAL REGULATOR"/>
    <property type="match status" value="1"/>
</dbReference>
<dbReference type="InterPro" id="IPR010982">
    <property type="entry name" value="Lambda_DNA-bd_dom_sf"/>
</dbReference>
<protein>
    <recommendedName>
        <fullName evidence="2">HTH cro/C1-type domain-containing protein</fullName>
    </recommendedName>
</protein>
<keyword evidence="4" id="KW-1185">Reference proteome</keyword>
<evidence type="ECO:0000256" key="1">
    <source>
        <dbReference type="ARBA" id="ARBA00023125"/>
    </source>
</evidence>
<accession>A0ABP9UYG3</accession>
<dbReference type="SMART" id="SM00530">
    <property type="entry name" value="HTH_XRE"/>
    <property type="match status" value="1"/>
</dbReference>
<dbReference type="SUPFAM" id="SSF47413">
    <property type="entry name" value="lambda repressor-like DNA-binding domains"/>
    <property type="match status" value="1"/>
</dbReference>
<dbReference type="Gene3D" id="1.10.260.40">
    <property type="entry name" value="lambda repressor-like DNA-binding domains"/>
    <property type="match status" value="1"/>
</dbReference>
<keyword evidence="1" id="KW-0238">DNA-binding</keyword>
<evidence type="ECO:0000313" key="3">
    <source>
        <dbReference type="EMBL" id="GAA5494389.1"/>
    </source>
</evidence>
<sequence>MINLVELASRIKNARKDRNYTLDDLSARSGLGKGILSKVENFRVTPSLPTLVKIAAALDMPMEKLFEGLDDKTEVSILRKGDFKQVERDAGESTIQYYDLAHKRPNRGMDPFELIIPSKSGRDSAKPHEGEEFFVVKQGKVIFTIGDDTYEMSEGDTAYFDATVPHCVNNPHDEEARLICVFLERGK</sequence>
<dbReference type="CDD" id="cd02209">
    <property type="entry name" value="cupin_XRE_C"/>
    <property type="match status" value="1"/>
</dbReference>
<dbReference type="Pfam" id="PF01381">
    <property type="entry name" value="HTH_3"/>
    <property type="match status" value="1"/>
</dbReference>
<dbReference type="PROSITE" id="PS50943">
    <property type="entry name" value="HTH_CROC1"/>
    <property type="match status" value="1"/>
</dbReference>